<dbReference type="PANTHER" id="PTHR24421">
    <property type="entry name" value="NITRATE/NITRITE SENSOR PROTEIN NARX-RELATED"/>
    <property type="match status" value="1"/>
</dbReference>
<sequence length="450" mass="47834">MAMFGKVLPSFWLAENARQYLISGSPGLAGPLVVLIWFLALAAVVATLYRRDTSRLRGAQHAGVTAFSGREVAVMVTVMPADGPASRFEPPAHLAWSRRFLEATSVQRTTWGWYGVAVVFSAPLDHALVTTVTSAAAPAWKVTKAGLLLAYLALYILGAPAAARRSTKWRAVFCCAITGVGLMLVLGHDLAAWNLAHLVAALSLALWWPVALVVTGATLLVAGLTQGGWGLLFLMVIVLTVAPLRHAWQEYLLLEQAQARIAEARVHEDRERLARDLHDVIGSTLTTLTVKAGLARRLLEDGAAGRAVQEVRDIERLGRQALADVRATVAANHRPSLPDALADAEAALSAAGIRPDVRSCPPDVPERVQVVFAYVLREGVTNVIKHSRAGRCAIRVTASTMEIADDGIGGARGLGHGLRGLTERLCAVGGTLTAGPGAEGGHLLRAEFPS</sequence>
<evidence type="ECO:0000313" key="7">
    <source>
        <dbReference type="Proteomes" id="UP000253303"/>
    </source>
</evidence>
<dbReference type="CDD" id="cd16917">
    <property type="entry name" value="HATPase_UhpB-NarQ-NarX-like"/>
    <property type="match status" value="1"/>
</dbReference>
<dbReference type="Gene3D" id="3.30.565.10">
    <property type="entry name" value="Histidine kinase-like ATPase, C-terminal domain"/>
    <property type="match status" value="1"/>
</dbReference>
<gene>
    <name evidence="6" type="ORF">DP939_41380</name>
</gene>
<accession>A0A366LK46</accession>
<reference evidence="6 7" key="1">
    <citation type="submission" date="2018-06" db="EMBL/GenBank/DDBJ databases">
        <title>Sphaerisporangium craniellae sp. nov., isolated from a marine sponge in the South China Sea.</title>
        <authorList>
            <person name="Li L."/>
        </authorList>
    </citation>
    <scope>NUCLEOTIDE SEQUENCE [LARGE SCALE GENOMIC DNA]</scope>
    <source>
        <strain evidence="6 7">LHW63015</strain>
    </source>
</reference>
<keyword evidence="2 6" id="KW-0418">Kinase</keyword>
<dbReference type="GO" id="GO:0000155">
    <property type="term" value="F:phosphorelay sensor kinase activity"/>
    <property type="evidence" value="ECO:0007669"/>
    <property type="project" value="InterPro"/>
</dbReference>
<comment type="caution">
    <text evidence="6">The sequence shown here is derived from an EMBL/GenBank/DDBJ whole genome shotgun (WGS) entry which is preliminary data.</text>
</comment>
<keyword evidence="7" id="KW-1185">Reference proteome</keyword>
<evidence type="ECO:0000256" key="1">
    <source>
        <dbReference type="ARBA" id="ARBA00022679"/>
    </source>
</evidence>
<evidence type="ECO:0000313" key="6">
    <source>
        <dbReference type="EMBL" id="RBQ14271.1"/>
    </source>
</evidence>
<feature type="transmembrane region" description="Helical" evidence="4">
    <location>
        <begin position="28"/>
        <end position="49"/>
    </location>
</feature>
<dbReference type="GO" id="GO:0016020">
    <property type="term" value="C:membrane"/>
    <property type="evidence" value="ECO:0007669"/>
    <property type="project" value="InterPro"/>
</dbReference>
<dbReference type="SUPFAM" id="SSF55874">
    <property type="entry name" value="ATPase domain of HSP90 chaperone/DNA topoisomerase II/histidine kinase"/>
    <property type="match status" value="1"/>
</dbReference>
<dbReference type="AlphaFoldDB" id="A0A366LK46"/>
<keyword evidence="3" id="KW-0902">Two-component regulatory system</keyword>
<organism evidence="6 7">
    <name type="scientific">Spongiactinospora rosea</name>
    <dbReference type="NCBI Taxonomy" id="2248750"/>
    <lineage>
        <taxon>Bacteria</taxon>
        <taxon>Bacillati</taxon>
        <taxon>Actinomycetota</taxon>
        <taxon>Actinomycetes</taxon>
        <taxon>Streptosporangiales</taxon>
        <taxon>Streptosporangiaceae</taxon>
        <taxon>Spongiactinospora</taxon>
    </lineage>
</organism>
<dbReference type="Proteomes" id="UP000253303">
    <property type="component" value="Unassembled WGS sequence"/>
</dbReference>
<feature type="transmembrane region" description="Helical" evidence="4">
    <location>
        <begin position="145"/>
        <end position="163"/>
    </location>
</feature>
<dbReference type="GO" id="GO:0046983">
    <property type="term" value="F:protein dimerization activity"/>
    <property type="evidence" value="ECO:0007669"/>
    <property type="project" value="InterPro"/>
</dbReference>
<dbReference type="InterPro" id="IPR011712">
    <property type="entry name" value="Sig_transdc_His_kin_sub3_dim/P"/>
</dbReference>
<feature type="transmembrane region" description="Helical" evidence="4">
    <location>
        <begin position="169"/>
        <end position="186"/>
    </location>
</feature>
<feature type="transmembrane region" description="Helical" evidence="4">
    <location>
        <begin position="228"/>
        <end position="248"/>
    </location>
</feature>
<dbReference type="InterPro" id="IPR036890">
    <property type="entry name" value="HATPase_C_sf"/>
</dbReference>
<feature type="domain" description="Signal transduction histidine kinase subgroup 3 dimerisation and phosphoacceptor" evidence="5">
    <location>
        <begin position="270"/>
        <end position="333"/>
    </location>
</feature>
<keyword evidence="1" id="KW-0808">Transferase</keyword>
<dbReference type="Gene3D" id="1.20.5.1930">
    <property type="match status" value="1"/>
</dbReference>
<dbReference type="Pfam" id="PF07730">
    <property type="entry name" value="HisKA_3"/>
    <property type="match status" value="1"/>
</dbReference>
<evidence type="ECO:0000256" key="4">
    <source>
        <dbReference type="SAM" id="Phobius"/>
    </source>
</evidence>
<dbReference type="EMBL" id="QMEY01000035">
    <property type="protein sequence ID" value="RBQ14271.1"/>
    <property type="molecule type" value="Genomic_DNA"/>
</dbReference>
<dbReference type="PANTHER" id="PTHR24421:SF63">
    <property type="entry name" value="SENSOR HISTIDINE KINASE DESK"/>
    <property type="match status" value="1"/>
</dbReference>
<feature type="transmembrane region" description="Helical" evidence="4">
    <location>
        <begin position="198"/>
        <end position="222"/>
    </location>
</feature>
<proteinExistence type="predicted"/>
<evidence type="ECO:0000256" key="3">
    <source>
        <dbReference type="ARBA" id="ARBA00023012"/>
    </source>
</evidence>
<keyword evidence="4" id="KW-1133">Transmembrane helix</keyword>
<keyword evidence="4" id="KW-0472">Membrane</keyword>
<name>A0A366LK46_9ACTN</name>
<protein>
    <submittedName>
        <fullName evidence="6">Sensor histidine kinase</fullName>
    </submittedName>
</protein>
<keyword evidence="4" id="KW-0812">Transmembrane</keyword>
<evidence type="ECO:0000259" key="5">
    <source>
        <dbReference type="Pfam" id="PF07730"/>
    </source>
</evidence>
<evidence type="ECO:0000256" key="2">
    <source>
        <dbReference type="ARBA" id="ARBA00022777"/>
    </source>
</evidence>
<dbReference type="InterPro" id="IPR050482">
    <property type="entry name" value="Sensor_HK_TwoCompSys"/>
</dbReference>